<dbReference type="Proteomes" id="UP000789570">
    <property type="component" value="Unassembled WGS sequence"/>
</dbReference>
<dbReference type="Pfam" id="PF00069">
    <property type="entry name" value="Pkinase"/>
    <property type="match status" value="1"/>
</dbReference>
<dbReference type="Gene3D" id="1.10.510.10">
    <property type="entry name" value="Transferase(Phosphotransferase) domain 1"/>
    <property type="match status" value="1"/>
</dbReference>
<evidence type="ECO:0000313" key="3">
    <source>
        <dbReference type="EMBL" id="CAG8536402.1"/>
    </source>
</evidence>
<feature type="region of interest" description="Disordered" evidence="1">
    <location>
        <begin position="82"/>
        <end position="122"/>
    </location>
</feature>
<name>A0A9N9AMQ3_9GLOM</name>
<comment type="caution">
    <text evidence="3">The sequence shown here is derived from an EMBL/GenBank/DDBJ whole genome shotgun (WGS) entry which is preliminary data.</text>
</comment>
<dbReference type="InterPro" id="IPR000719">
    <property type="entry name" value="Prot_kinase_dom"/>
</dbReference>
<organism evidence="3 4">
    <name type="scientific">Funneliformis caledonium</name>
    <dbReference type="NCBI Taxonomy" id="1117310"/>
    <lineage>
        <taxon>Eukaryota</taxon>
        <taxon>Fungi</taxon>
        <taxon>Fungi incertae sedis</taxon>
        <taxon>Mucoromycota</taxon>
        <taxon>Glomeromycotina</taxon>
        <taxon>Glomeromycetes</taxon>
        <taxon>Glomerales</taxon>
        <taxon>Glomeraceae</taxon>
        <taxon>Funneliformis</taxon>
    </lineage>
</organism>
<dbReference type="InterPro" id="IPR011009">
    <property type="entry name" value="Kinase-like_dom_sf"/>
</dbReference>
<feature type="domain" description="Protein kinase" evidence="2">
    <location>
        <begin position="1"/>
        <end position="165"/>
    </location>
</feature>
<keyword evidence="4" id="KW-1185">Reference proteome</keyword>
<evidence type="ECO:0000259" key="2">
    <source>
        <dbReference type="PROSITE" id="PS50011"/>
    </source>
</evidence>
<sequence length="165" mass="18727">MGIVHRDLHSDNILIHQNSIKLVDFGLSKPIESISAKICIKIIGVLPYIDPKGFGSTRKNKGTTEKVKDVVEDTPKEHSELYTRKRKFFTPSNPNSQKIKIIKGDKDEEDKNSLGEKQKQDLEYDKGLNSDSIIVVDHEPKVNDTVVEEIVELFIRITNEGKSRD</sequence>
<evidence type="ECO:0000256" key="1">
    <source>
        <dbReference type="SAM" id="MobiDB-lite"/>
    </source>
</evidence>
<dbReference type="AlphaFoldDB" id="A0A9N9AMQ3"/>
<dbReference type="GO" id="GO:0005524">
    <property type="term" value="F:ATP binding"/>
    <property type="evidence" value="ECO:0007669"/>
    <property type="project" value="InterPro"/>
</dbReference>
<gene>
    <name evidence="3" type="ORF">FCALED_LOCUS5426</name>
</gene>
<dbReference type="GO" id="GO:0004672">
    <property type="term" value="F:protein kinase activity"/>
    <property type="evidence" value="ECO:0007669"/>
    <property type="project" value="InterPro"/>
</dbReference>
<reference evidence="3" key="1">
    <citation type="submission" date="2021-06" db="EMBL/GenBank/DDBJ databases">
        <authorList>
            <person name="Kallberg Y."/>
            <person name="Tangrot J."/>
            <person name="Rosling A."/>
        </authorList>
    </citation>
    <scope>NUCLEOTIDE SEQUENCE</scope>
    <source>
        <strain evidence="3">UK204</strain>
    </source>
</reference>
<dbReference type="EMBL" id="CAJVPQ010001173">
    <property type="protein sequence ID" value="CAG8536402.1"/>
    <property type="molecule type" value="Genomic_DNA"/>
</dbReference>
<dbReference type="SUPFAM" id="SSF56112">
    <property type="entry name" value="Protein kinase-like (PK-like)"/>
    <property type="match status" value="1"/>
</dbReference>
<accession>A0A9N9AMQ3</accession>
<proteinExistence type="predicted"/>
<dbReference type="PROSITE" id="PS50011">
    <property type="entry name" value="PROTEIN_KINASE_DOM"/>
    <property type="match status" value="1"/>
</dbReference>
<feature type="compositionally biased region" description="Basic and acidic residues" evidence="1">
    <location>
        <begin position="102"/>
        <end position="122"/>
    </location>
</feature>
<protein>
    <submittedName>
        <fullName evidence="3">5540_t:CDS:1</fullName>
    </submittedName>
</protein>
<evidence type="ECO:0000313" key="4">
    <source>
        <dbReference type="Proteomes" id="UP000789570"/>
    </source>
</evidence>
<dbReference type="OrthoDB" id="10261027at2759"/>